<evidence type="ECO:0000256" key="1">
    <source>
        <dbReference type="SAM" id="MobiDB-lite"/>
    </source>
</evidence>
<evidence type="ECO:0000313" key="3">
    <source>
        <dbReference type="Proteomes" id="UP001218188"/>
    </source>
</evidence>
<dbReference type="AlphaFoldDB" id="A0AAD6RXS8"/>
<keyword evidence="3" id="KW-1185">Reference proteome</keyword>
<protein>
    <submittedName>
        <fullName evidence="2">Uncharacterized protein</fullName>
    </submittedName>
</protein>
<feature type="compositionally biased region" description="Acidic residues" evidence="1">
    <location>
        <begin position="139"/>
        <end position="151"/>
    </location>
</feature>
<dbReference type="Proteomes" id="UP001218188">
    <property type="component" value="Unassembled WGS sequence"/>
</dbReference>
<gene>
    <name evidence="2" type="ORF">C8F04DRAFT_1279619</name>
</gene>
<name>A0AAD6RXS8_9AGAR</name>
<comment type="caution">
    <text evidence="2">The sequence shown here is derived from an EMBL/GenBank/DDBJ whole genome shotgun (WGS) entry which is preliminary data.</text>
</comment>
<sequence>MIGNKTTLAFSSSVIDWPTIDYEHVPTETCEAVLGSLNKQAAPTVPETPHRIRIAREINFVLSKRDFLGNQRVVRAQAIGASLKHHVPVILRFLEAARRTANEQFVFPDREITVLDSLRAVRDAVEVTEDMLRQSMDLDGTDGDTDAEDADETRVAEED</sequence>
<feature type="region of interest" description="Disordered" evidence="1">
    <location>
        <begin position="134"/>
        <end position="159"/>
    </location>
</feature>
<reference evidence="2" key="1">
    <citation type="submission" date="2023-03" db="EMBL/GenBank/DDBJ databases">
        <title>Massive genome expansion in bonnet fungi (Mycena s.s.) driven by repeated elements and novel gene families across ecological guilds.</title>
        <authorList>
            <consortium name="Lawrence Berkeley National Laboratory"/>
            <person name="Harder C.B."/>
            <person name="Miyauchi S."/>
            <person name="Viragh M."/>
            <person name="Kuo A."/>
            <person name="Thoen E."/>
            <person name="Andreopoulos B."/>
            <person name="Lu D."/>
            <person name="Skrede I."/>
            <person name="Drula E."/>
            <person name="Henrissat B."/>
            <person name="Morin E."/>
            <person name="Kohler A."/>
            <person name="Barry K."/>
            <person name="LaButti K."/>
            <person name="Morin E."/>
            <person name="Salamov A."/>
            <person name="Lipzen A."/>
            <person name="Mereny Z."/>
            <person name="Hegedus B."/>
            <person name="Baldrian P."/>
            <person name="Stursova M."/>
            <person name="Weitz H."/>
            <person name="Taylor A."/>
            <person name="Grigoriev I.V."/>
            <person name="Nagy L.G."/>
            <person name="Martin F."/>
            <person name="Kauserud H."/>
        </authorList>
    </citation>
    <scope>NUCLEOTIDE SEQUENCE</scope>
    <source>
        <strain evidence="2">CBHHK200</strain>
    </source>
</reference>
<dbReference type="EMBL" id="JARJCM010000415">
    <property type="protein sequence ID" value="KAJ7017344.1"/>
    <property type="molecule type" value="Genomic_DNA"/>
</dbReference>
<evidence type="ECO:0000313" key="2">
    <source>
        <dbReference type="EMBL" id="KAJ7017344.1"/>
    </source>
</evidence>
<accession>A0AAD6RXS8</accession>
<proteinExistence type="predicted"/>
<organism evidence="2 3">
    <name type="scientific">Mycena alexandri</name>
    <dbReference type="NCBI Taxonomy" id="1745969"/>
    <lineage>
        <taxon>Eukaryota</taxon>
        <taxon>Fungi</taxon>
        <taxon>Dikarya</taxon>
        <taxon>Basidiomycota</taxon>
        <taxon>Agaricomycotina</taxon>
        <taxon>Agaricomycetes</taxon>
        <taxon>Agaricomycetidae</taxon>
        <taxon>Agaricales</taxon>
        <taxon>Marasmiineae</taxon>
        <taxon>Mycenaceae</taxon>
        <taxon>Mycena</taxon>
    </lineage>
</organism>